<evidence type="ECO:0000313" key="1">
    <source>
        <dbReference type="EMBL" id="RKD27067.1"/>
    </source>
</evidence>
<dbReference type="AlphaFoldDB" id="A0A419SRG3"/>
<protein>
    <submittedName>
        <fullName evidence="1">Uncharacterized protein</fullName>
    </submittedName>
</protein>
<gene>
    <name evidence="1" type="ORF">BEP19_00390</name>
</gene>
<keyword evidence="2" id="KW-1185">Reference proteome</keyword>
<sequence length="172" mass="20222">MLLIDRKPTDIWKLLIPRKNILLAEGQGFEDLIFYYRDNLYFVHEDGAVVGMKRPREVEKIAPDELWELLFYAKDTFDYDDQGLFSIGSILLEMGYLTEVQQNQRKSYRVELVDMLDSSRVRSFELQSVSFQYALYRALLECHLLDLDGGESVEYEVLQIVEISQPLQQMHT</sequence>
<evidence type="ECO:0000313" key="2">
    <source>
        <dbReference type="Proteomes" id="UP000284219"/>
    </source>
</evidence>
<accession>A0A419SRG3</accession>
<comment type="caution">
    <text evidence="1">The sequence shown here is derived from an EMBL/GenBank/DDBJ whole genome shotgun (WGS) entry which is preliminary data.</text>
</comment>
<organism evidence="1 2">
    <name type="scientific">Ammoniphilus oxalaticus</name>
    <dbReference type="NCBI Taxonomy" id="66863"/>
    <lineage>
        <taxon>Bacteria</taxon>
        <taxon>Bacillati</taxon>
        <taxon>Bacillota</taxon>
        <taxon>Bacilli</taxon>
        <taxon>Bacillales</taxon>
        <taxon>Paenibacillaceae</taxon>
        <taxon>Aneurinibacillus group</taxon>
        <taxon>Ammoniphilus</taxon>
    </lineage>
</organism>
<name>A0A419SRG3_9BACL</name>
<dbReference type="EMBL" id="MCHY01000001">
    <property type="protein sequence ID" value="RKD27067.1"/>
    <property type="molecule type" value="Genomic_DNA"/>
</dbReference>
<proteinExistence type="predicted"/>
<reference evidence="1 2" key="1">
    <citation type="submission" date="2016-08" db="EMBL/GenBank/DDBJ databases">
        <title>Novel Firmicute Genomes.</title>
        <authorList>
            <person name="Poppleton D.I."/>
            <person name="Gribaldo S."/>
        </authorList>
    </citation>
    <scope>NUCLEOTIDE SEQUENCE [LARGE SCALE GENOMIC DNA]</scope>
    <source>
        <strain evidence="1 2">RAOx-1</strain>
    </source>
</reference>
<dbReference type="Proteomes" id="UP000284219">
    <property type="component" value="Unassembled WGS sequence"/>
</dbReference>